<dbReference type="RefSeq" id="WP_204284262.1">
    <property type="nucleotide sequence ID" value="NZ_BAABEJ010000003.1"/>
</dbReference>
<protein>
    <submittedName>
        <fullName evidence="2">Antitoxin</fullName>
    </submittedName>
</protein>
<evidence type="ECO:0000313" key="3">
    <source>
        <dbReference type="Proteomes" id="UP000651728"/>
    </source>
</evidence>
<organism evidence="2 3">
    <name type="scientific">Microbispora amethystogenes</name>
    <dbReference type="NCBI Taxonomy" id="1427754"/>
    <lineage>
        <taxon>Bacteria</taxon>
        <taxon>Bacillati</taxon>
        <taxon>Actinomycetota</taxon>
        <taxon>Actinomycetes</taxon>
        <taxon>Streptosporangiales</taxon>
        <taxon>Streptosporangiaceae</taxon>
        <taxon>Microbispora</taxon>
    </lineage>
</organism>
<dbReference type="Pfam" id="PF22513">
    <property type="entry name" value="FitA-like_RHH"/>
    <property type="match status" value="1"/>
</dbReference>
<sequence>MATIQIRNIPDEVYLTYKARSMRAHQSLQEYLLAKLIDDARQPTLDEILDKAEANAADGIETSDILDELDKGRDVR</sequence>
<name>A0ABQ4F7Q0_9ACTN</name>
<dbReference type="EMBL" id="BOOB01000007">
    <property type="protein sequence ID" value="GIH30803.1"/>
    <property type="molecule type" value="Genomic_DNA"/>
</dbReference>
<dbReference type="SUPFAM" id="SSF47598">
    <property type="entry name" value="Ribbon-helix-helix"/>
    <property type="match status" value="1"/>
</dbReference>
<dbReference type="Proteomes" id="UP000651728">
    <property type="component" value="Unassembled WGS sequence"/>
</dbReference>
<comment type="caution">
    <text evidence="2">The sequence shown here is derived from an EMBL/GenBank/DDBJ whole genome shotgun (WGS) entry which is preliminary data.</text>
</comment>
<evidence type="ECO:0000259" key="1">
    <source>
        <dbReference type="Pfam" id="PF22513"/>
    </source>
</evidence>
<keyword evidence="3" id="KW-1185">Reference proteome</keyword>
<gene>
    <name evidence="2" type="ORF">Mam01_09670</name>
</gene>
<feature type="domain" description="Antitoxin FitA-like ribbon-helix-helix" evidence="1">
    <location>
        <begin position="2"/>
        <end position="34"/>
    </location>
</feature>
<reference evidence="2 3" key="1">
    <citation type="submission" date="2021-01" db="EMBL/GenBank/DDBJ databases">
        <title>Whole genome shotgun sequence of Microbispora amethystogenes NBRC 101907.</title>
        <authorList>
            <person name="Komaki H."/>
            <person name="Tamura T."/>
        </authorList>
    </citation>
    <scope>NUCLEOTIDE SEQUENCE [LARGE SCALE GENOMIC DNA]</scope>
    <source>
        <strain evidence="2 3">NBRC 101907</strain>
    </source>
</reference>
<proteinExistence type="predicted"/>
<evidence type="ECO:0000313" key="2">
    <source>
        <dbReference type="EMBL" id="GIH30803.1"/>
    </source>
</evidence>
<dbReference type="InterPro" id="IPR053853">
    <property type="entry name" value="FitA-like_RHH"/>
</dbReference>
<dbReference type="InterPro" id="IPR010985">
    <property type="entry name" value="Ribbon_hlx_hlx"/>
</dbReference>
<accession>A0ABQ4F7Q0</accession>